<dbReference type="InterPro" id="IPR001353">
    <property type="entry name" value="Proteasome_sua/b"/>
</dbReference>
<dbReference type="InterPro" id="IPR000243">
    <property type="entry name" value="Pept_T1A_subB"/>
</dbReference>
<dbReference type="AlphaFoldDB" id="A0A9N8VMX8"/>
<dbReference type="SUPFAM" id="SSF56235">
    <property type="entry name" value="N-terminal nucleophile aminohydrolases (Ntn hydrolases)"/>
    <property type="match status" value="1"/>
</dbReference>
<keyword evidence="11" id="KW-1185">Reference proteome</keyword>
<dbReference type="EC" id="3.4.25.1" evidence="3"/>
<dbReference type="InterPro" id="IPR029055">
    <property type="entry name" value="Ntn_hydrolases_N"/>
</dbReference>
<dbReference type="GO" id="GO:0005737">
    <property type="term" value="C:cytoplasm"/>
    <property type="evidence" value="ECO:0007669"/>
    <property type="project" value="TreeGrafter"/>
</dbReference>
<keyword evidence="8" id="KW-0647">Proteasome</keyword>
<dbReference type="GO" id="GO:0005634">
    <property type="term" value="C:nucleus"/>
    <property type="evidence" value="ECO:0007669"/>
    <property type="project" value="UniProtKB-SubCell"/>
</dbReference>
<keyword evidence="6" id="KW-0888">Threonine protease</keyword>
<dbReference type="Gene3D" id="3.60.20.10">
    <property type="entry name" value="Glutamine Phosphoribosylpyrophosphate, subunit 1, domain 1"/>
    <property type="match status" value="1"/>
</dbReference>
<evidence type="ECO:0000256" key="4">
    <source>
        <dbReference type="ARBA" id="ARBA00022490"/>
    </source>
</evidence>
<evidence type="ECO:0000313" key="11">
    <source>
        <dbReference type="Proteomes" id="UP000789831"/>
    </source>
</evidence>
<dbReference type="GO" id="GO:0004298">
    <property type="term" value="F:threonine-type endopeptidase activity"/>
    <property type="evidence" value="ECO:0007669"/>
    <property type="project" value="UniProtKB-KW"/>
</dbReference>
<evidence type="ECO:0000256" key="8">
    <source>
        <dbReference type="ARBA" id="ARBA00022942"/>
    </source>
</evidence>
<dbReference type="GO" id="GO:0019774">
    <property type="term" value="C:proteasome core complex, beta-subunit complex"/>
    <property type="evidence" value="ECO:0007669"/>
    <property type="project" value="UniProtKB-ARBA"/>
</dbReference>
<evidence type="ECO:0000313" key="10">
    <source>
        <dbReference type="EMBL" id="CAG8455072.1"/>
    </source>
</evidence>
<comment type="subcellular location">
    <subcellularLocation>
        <location evidence="2">Nucleus</location>
    </subcellularLocation>
</comment>
<organism evidence="10 11">
    <name type="scientific">Ambispora gerdemannii</name>
    <dbReference type="NCBI Taxonomy" id="144530"/>
    <lineage>
        <taxon>Eukaryota</taxon>
        <taxon>Fungi</taxon>
        <taxon>Fungi incertae sedis</taxon>
        <taxon>Mucoromycota</taxon>
        <taxon>Glomeromycotina</taxon>
        <taxon>Glomeromycetes</taxon>
        <taxon>Archaeosporales</taxon>
        <taxon>Ambisporaceae</taxon>
        <taxon>Ambispora</taxon>
    </lineage>
</organism>
<gene>
    <name evidence="10" type="ORF">AGERDE_LOCUS1948</name>
</gene>
<evidence type="ECO:0000256" key="9">
    <source>
        <dbReference type="PIRSR" id="PIRSR600243-1"/>
    </source>
</evidence>
<reference evidence="10" key="1">
    <citation type="submission" date="2021-06" db="EMBL/GenBank/DDBJ databases">
        <authorList>
            <person name="Kallberg Y."/>
            <person name="Tangrot J."/>
            <person name="Rosling A."/>
        </authorList>
    </citation>
    <scope>NUCLEOTIDE SEQUENCE</scope>
    <source>
        <strain evidence="10">MT106</strain>
    </source>
</reference>
<dbReference type="CDD" id="cd03762">
    <property type="entry name" value="proteasome_beta_type_6"/>
    <property type="match status" value="1"/>
</dbReference>
<evidence type="ECO:0000256" key="6">
    <source>
        <dbReference type="ARBA" id="ARBA00022698"/>
    </source>
</evidence>
<dbReference type="Pfam" id="PF00227">
    <property type="entry name" value="Proteasome"/>
    <property type="match status" value="1"/>
</dbReference>
<dbReference type="Proteomes" id="UP000789831">
    <property type="component" value="Unassembled WGS sequence"/>
</dbReference>
<dbReference type="PRINTS" id="PR00141">
    <property type="entry name" value="PROTEASOME"/>
</dbReference>
<comment type="caution">
    <text evidence="10">The sequence shown here is derived from an EMBL/GenBank/DDBJ whole genome shotgun (WGS) entry which is preliminary data.</text>
</comment>
<sequence>MSLKPGEVDLGTSIMAIEIANGVIIGADSRTTAGTFIMNRVTDKLTELHDRIYCCRSGSAADTQALADIIRYYLQMFTVHHGEVPTVSVAGSLFQELCYTNKDSLSAGIIIAGWDKYHGGTVYNIPLGGGIFKQQYAISEYRQGMTKEEGIKFVKHAITLAIGRDNKSGGCVRVAIITEEGVERLFYPGDTLQTFRFVKKFAKTGRFTRLFNSTPTTNAEQDFISELAKNDNVEQNKTAEPKQQESVKAAAPIKDWKQTMLEATGKTEVKLPQTPRVLPVSTSEQTNLPKENKEQVEPIIRKTVDKRGTSPLSQLARVRERPTTRLEAVPNNAIAINRKAISRFVMISRLPLTTIPGDIRSLASNVKIEWAQSIQEICLWRNEFYRFIGKVAVNFITPLAAERFVRTNLDSYLAGQKIINRNEELVSRPGTQVQLFGLPAIVNQFQVDQALAGYDIIDRKKTGIRLLRSPDREATTKWLIKLETKREAHRLVRDADNNFLPVPLGFEYIVHASIDSNYEYGNHEYT</sequence>
<evidence type="ECO:0000256" key="3">
    <source>
        <dbReference type="ARBA" id="ARBA00012039"/>
    </source>
</evidence>
<name>A0A9N8VMX8_9GLOM</name>
<evidence type="ECO:0000256" key="5">
    <source>
        <dbReference type="ARBA" id="ARBA00022670"/>
    </source>
</evidence>
<proteinExistence type="predicted"/>
<keyword evidence="5" id="KW-0645">Protease</keyword>
<evidence type="ECO:0000256" key="1">
    <source>
        <dbReference type="ARBA" id="ARBA00001198"/>
    </source>
</evidence>
<comment type="catalytic activity">
    <reaction evidence="1">
        <text>Cleavage of peptide bonds with very broad specificity.</text>
        <dbReference type="EC" id="3.4.25.1"/>
    </reaction>
</comment>
<dbReference type="InterPro" id="IPR023333">
    <property type="entry name" value="Proteasome_suB-type"/>
</dbReference>
<evidence type="ECO:0000256" key="2">
    <source>
        <dbReference type="ARBA" id="ARBA00004123"/>
    </source>
</evidence>
<feature type="active site" description="Nucleophile" evidence="9">
    <location>
        <position position="12"/>
    </location>
</feature>
<protein>
    <recommendedName>
        <fullName evidence="3">proteasome endopeptidase complex</fullName>
        <ecNumber evidence="3">3.4.25.1</ecNumber>
    </recommendedName>
</protein>
<dbReference type="GO" id="GO:0051603">
    <property type="term" value="P:proteolysis involved in protein catabolic process"/>
    <property type="evidence" value="ECO:0007669"/>
    <property type="project" value="InterPro"/>
</dbReference>
<dbReference type="PANTHER" id="PTHR32194:SF0">
    <property type="entry name" value="ATP-DEPENDENT PROTEASE SUBUNIT HSLV"/>
    <property type="match status" value="1"/>
</dbReference>
<keyword evidence="4" id="KW-0963">Cytoplasm</keyword>
<dbReference type="PANTHER" id="PTHR32194">
    <property type="entry name" value="METALLOPROTEASE TLDD"/>
    <property type="match status" value="1"/>
</dbReference>
<dbReference type="OrthoDB" id="7854943at2759"/>
<evidence type="ECO:0000256" key="7">
    <source>
        <dbReference type="ARBA" id="ARBA00022801"/>
    </source>
</evidence>
<dbReference type="EMBL" id="CAJVPL010000150">
    <property type="protein sequence ID" value="CAG8455072.1"/>
    <property type="molecule type" value="Genomic_DNA"/>
</dbReference>
<accession>A0A9N8VMX8</accession>
<keyword evidence="7" id="KW-0378">Hydrolase</keyword>